<organism evidence="4 5">
    <name type="scientific">Entamoeba nuttalli</name>
    <dbReference type="NCBI Taxonomy" id="412467"/>
    <lineage>
        <taxon>Eukaryota</taxon>
        <taxon>Amoebozoa</taxon>
        <taxon>Evosea</taxon>
        <taxon>Archamoebae</taxon>
        <taxon>Mastigamoebida</taxon>
        <taxon>Entamoebidae</taxon>
        <taxon>Entamoeba</taxon>
    </lineage>
</organism>
<gene>
    <name evidence="4" type="ORF">ENUP19_0062G0026</name>
</gene>
<name>A0ABQ0DDU3_9EUKA</name>
<keyword evidence="3" id="KW-0653">Protein transport</keyword>
<evidence type="ECO:0000313" key="5">
    <source>
        <dbReference type="Proteomes" id="UP001628156"/>
    </source>
</evidence>
<dbReference type="EMBL" id="BAAFRS010000062">
    <property type="protein sequence ID" value="GAB1221023.1"/>
    <property type="molecule type" value="Genomic_DNA"/>
</dbReference>
<dbReference type="PANTHER" id="PTHR23316">
    <property type="entry name" value="IMPORTIN ALPHA"/>
    <property type="match status" value="1"/>
</dbReference>
<keyword evidence="5" id="KW-1185">Reference proteome</keyword>
<accession>A0ABQ0DDU3</accession>
<dbReference type="InterPro" id="IPR011989">
    <property type="entry name" value="ARM-like"/>
</dbReference>
<proteinExistence type="inferred from homology"/>
<comment type="similarity">
    <text evidence="1">Belongs to the importin alpha family.</text>
</comment>
<evidence type="ECO:0000313" key="4">
    <source>
        <dbReference type="EMBL" id="GAB1221023.1"/>
    </source>
</evidence>
<protein>
    <recommendedName>
        <fullName evidence="6">Importin alpha</fullName>
    </recommendedName>
</protein>
<keyword evidence="2" id="KW-0813">Transport</keyword>
<sequence>MSFRSSDLQLQQQCQQRHSEIGQLRAQKRSQIMNQKRRKIDFEPRKDGLIPIEEMQNLCYEVINGNTNCLMRLLETLSNDPVPYQIIKSTGTIKTIIKNLKSDNNDIIFYSLSILINYSAFSPENSNEICQQGISLYFEYLINANDERIVMHLLWLMANIASDGVVPSEIIINSGIIQYFPSVLQRFPTLRTRSQIMWLFCSLVRRSENKQIDSNFIQVVIQFAMSCFEYSTNDNDELISDACWTLQYIALIPEQFKYVLTKQVIEKMLYCCRSSEIKIAVPSIRFFGNLLTYDDEIAKQLITQLLPILIYLNDSIDPSILKELYYAISNITACKDLSLLQLILDSKLLYNIPILVIQRDVSKMAREEMEWTLSNFCFGATNQMLQTLLTNCPAVIAALFSICTEQSLPSQLLIITLKSIRNVCRFCDDNKVNINDVAEEFQFETVLEDIIINEPNKRIKELATNLLENYFREPEMML</sequence>
<evidence type="ECO:0000256" key="3">
    <source>
        <dbReference type="ARBA" id="ARBA00022927"/>
    </source>
</evidence>
<dbReference type="Proteomes" id="UP001628156">
    <property type="component" value="Unassembled WGS sequence"/>
</dbReference>
<comment type="caution">
    <text evidence="4">The sequence shown here is derived from an EMBL/GenBank/DDBJ whole genome shotgun (WGS) entry which is preliminary data.</text>
</comment>
<evidence type="ECO:0000256" key="2">
    <source>
        <dbReference type="ARBA" id="ARBA00022448"/>
    </source>
</evidence>
<evidence type="ECO:0000256" key="1">
    <source>
        <dbReference type="ARBA" id="ARBA00010394"/>
    </source>
</evidence>
<evidence type="ECO:0008006" key="6">
    <source>
        <dbReference type="Google" id="ProtNLM"/>
    </source>
</evidence>
<dbReference type="SUPFAM" id="SSF48371">
    <property type="entry name" value="ARM repeat"/>
    <property type="match status" value="1"/>
</dbReference>
<reference evidence="4 5" key="1">
    <citation type="journal article" date="2019" name="PLoS Negl. Trop. Dis.">
        <title>Whole genome sequencing of Entamoeba nuttalli reveals mammalian host-related molecular signatures and a novel octapeptide-repeat surface protein.</title>
        <authorList>
            <person name="Tanaka M."/>
            <person name="Makiuchi T."/>
            <person name="Komiyama T."/>
            <person name="Shiina T."/>
            <person name="Osaki K."/>
            <person name="Tachibana H."/>
        </authorList>
    </citation>
    <scope>NUCLEOTIDE SEQUENCE [LARGE SCALE GENOMIC DNA]</scope>
    <source>
        <strain evidence="4 5">P19-061405</strain>
    </source>
</reference>
<dbReference type="InterPro" id="IPR016024">
    <property type="entry name" value="ARM-type_fold"/>
</dbReference>
<dbReference type="Gene3D" id="1.25.10.10">
    <property type="entry name" value="Leucine-rich Repeat Variant"/>
    <property type="match status" value="1"/>
</dbReference>